<organism evidence="4 5">
    <name type="scientific">Microctonus aethiopoides</name>
    <dbReference type="NCBI Taxonomy" id="144406"/>
    <lineage>
        <taxon>Eukaryota</taxon>
        <taxon>Metazoa</taxon>
        <taxon>Ecdysozoa</taxon>
        <taxon>Arthropoda</taxon>
        <taxon>Hexapoda</taxon>
        <taxon>Insecta</taxon>
        <taxon>Pterygota</taxon>
        <taxon>Neoptera</taxon>
        <taxon>Endopterygota</taxon>
        <taxon>Hymenoptera</taxon>
        <taxon>Apocrita</taxon>
        <taxon>Ichneumonoidea</taxon>
        <taxon>Braconidae</taxon>
        <taxon>Euphorinae</taxon>
        <taxon>Microctonus</taxon>
    </lineage>
</organism>
<protein>
    <recommendedName>
        <fullName evidence="6">Transmembrane protein</fullName>
    </recommendedName>
</protein>
<keyword evidence="2" id="KW-1133">Transmembrane helix</keyword>
<accession>A0AA39C6V1</accession>
<comment type="caution">
    <text evidence="4">The sequence shown here is derived from an EMBL/GenBank/DDBJ whole genome shotgun (WGS) entry which is preliminary data.</text>
</comment>
<dbReference type="AlphaFoldDB" id="A0AA39C6V1"/>
<gene>
    <name evidence="4" type="ORF">PV328_009928</name>
</gene>
<reference evidence="4" key="1">
    <citation type="journal article" date="2023" name="bioRxiv">
        <title>Scaffold-level genome assemblies of two parasitoid biocontrol wasps reveal the parthenogenesis mechanism and an associated novel virus.</title>
        <authorList>
            <person name="Inwood S."/>
            <person name="Skelly J."/>
            <person name="Guhlin J."/>
            <person name="Harrop T."/>
            <person name="Goldson S."/>
            <person name="Dearden P."/>
        </authorList>
    </citation>
    <scope>NUCLEOTIDE SEQUENCE</scope>
    <source>
        <strain evidence="4">Irish</strain>
        <tissue evidence="4">Whole body</tissue>
    </source>
</reference>
<keyword evidence="3" id="KW-0732">Signal</keyword>
<evidence type="ECO:0000313" key="4">
    <source>
        <dbReference type="EMBL" id="KAK0158995.1"/>
    </source>
</evidence>
<keyword evidence="2" id="KW-0812">Transmembrane</keyword>
<feature type="region of interest" description="Disordered" evidence="1">
    <location>
        <begin position="50"/>
        <end position="70"/>
    </location>
</feature>
<evidence type="ECO:0000313" key="5">
    <source>
        <dbReference type="Proteomes" id="UP001168990"/>
    </source>
</evidence>
<keyword evidence="5" id="KW-1185">Reference proteome</keyword>
<keyword evidence="2" id="KW-0472">Membrane</keyword>
<evidence type="ECO:0008006" key="6">
    <source>
        <dbReference type="Google" id="ProtNLM"/>
    </source>
</evidence>
<name>A0AA39C6V1_9HYME</name>
<evidence type="ECO:0000256" key="2">
    <source>
        <dbReference type="SAM" id="Phobius"/>
    </source>
</evidence>
<feature type="transmembrane region" description="Helical" evidence="2">
    <location>
        <begin position="76"/>
        <end position="103"/>
    </location>
</feature>
<feature type="chain" id="PRO_5041208556" description="Transmembrane protein" evidence="3">
    <location>
        <begin position="22"/>
        <end position="119"/>
    </location>
</feature>
<dbReference type="EMBL" id="JAQQBS010001424">
    <property type="protein sequence ID" value="KAK0158995.1"/>
    <property type="molecule type" value="Genomic_DNA"/>
</dbReference>
<evidence type="ECO:0000256" key="1">
    <source>
        <dbReference type="SAM" id="MobiDB-lite"/>
    </source>
</evidence>
<feature type="signal peptide" evidence="3">
    <location>
        <begin position="1"/>
        <end position="21"/>
    </location>
</feature>
<reference evidence="4" key="2">
    <citation type="submission" date="2023-03" db="EMBL/GenBank/DDBJ databases">
        <authorList>
            <person name="Inwood S.N."/>
            <person name="Skelly J.G."/>
            <person name="Guhlin J."/>
            <person name="Harrop T.W.R."/>
            <person name="Goldson S.G."/>
            <person name="Dearden P.K."/>
        </authorList>
    </citation>
    <scope>NUCLEOTIDE SEQUENCE</scope>
    <source>
        <strain evidence="4">Irish</strain>
        <tissue evidence="4">Whole body</tissue>
    </source>
</reference>
<proteinExistence type="predicted"/>
<dbReference type="Proteomes" id="UP001168990">
    <property type="component" value="Unassembled WGS sequence"/>
</dbReference>
<sequence>MRGTILLIFATICLVIHSGDAGFQSGSRSFYGKNSSSKLSRSSLNLQQNNDAINNDKASPLKQTKKGGARSNSLSAWGIIAIVLAAILFITSGYYAFVFYPFLCKKERNYDMIELTNVV</sequence>
<evidence type="ECO:0000256" key="3">
    <source>
        <dbReference type="SAM" id="SignalP"/>
    </source>
</evidence>